<keyword evidence="1" id="KW-0472">Membrane</keyword>
<reference evidence="2 3" key="1">
    <citation type="submission" date="2024-10" db="EMBL/GenBank/DDBJ databases">
        <title>The Natural Products Discovery Center: Release of the First 8490 Sequenced Strains for Exploring Actinobacteria Biosynthetic Diversity.</title>
        <authorList>
            <person name="Kalkreuter E."/>
            <person name="Kautsar S.A."/>
            <person name="Yang D."/>
            <person name="Bader C.D."/>
            <person name="Teijaro C.N."/>
            <person name="Fluegel L."/>
            <person name="Davis C.M."/>
            <person name="Simpson J.R."/>
            <person name="Lauterbach L."/>
            <person name="Steele A.D."/>
            <person name="Gui C."/>
            <person name="Meng S."/>
            <person name="Li G."/>
            <person name="Viehrig K."/>
            <person name="Ye F."/>
            <person name="Su P."/>
            <person name="Kiefer A.F."/>
            <person name="Nichols A."/>
            <person name="Cepeda A.J."/>
            <person name="Yan W."/>
            <person name="Fan B."/>
            <person name="Jiang Y."/>
            <person name="Adhikari A."/>
            <person name="Zheng C.-J."/>
            <person name="Schuster L."/>
            <person name="Cowan T.M."/>
            <person name="Smanski M.J."/>
            <person name="Chevrette M.G."/>
            <person name="De Carvalho L.P.S."/>
            <person name="Shen B."/>
        </authorList>
    </citation>
    <scope>NUCLEOTIDE SEQUENCE [LARGE SCALE GENOMIC DNA]</scope>
    <source>
        <strain evidence="2 3">NPDC050545</strain>
    </source>
</reference>
<feature type="transmembrane region" description="Helical" evidence="1">
    <location>
        <begin position="57"/>
        <end position="77"/>
    </location>
</feature>
<protein>
    <recommendedName>
        <fullName evidence="4">DUF4345 domain-containing protein</fullName>
    </recommendedName>
</protein>
<organism evidence="2 3">
    <name type="scientific">Nonomuraea typhae</name>
    <dbReference type="NCBI Taxonomy" id="2603600"/>
    <lineage>
        <taxon>Bacteria</taxon>
        <taxon>Bacillati</taxon>
        <taxon>Actinomycetota</taxon>
        <taxon>Actinomycetes</taxon>
        <taxon>Streptosporangiales</taxon>
        <taxon>Streptosporangiaceae</taxon>
        <taxon>Nonomuraea</taxon>
    </lineage>
</organism>
<keyword evidence="1" id="KW-0812">Transmembrane</keyword>
<keyword evidence="3" id="KW-1185">Reference proteome</keyword>
<feature type="transmembrane region" description="Helical" evidence="1">
    <location>
        <begin position="84"/>
        <end position="104"/>
    </location>
</feature>
<dbReference type="Proteomes" id="UP001612741">
    <property type="component" value="Unassembled WGS sequence"/>
</dbReference>
<name>A0ABW7YZ69_9ACTN</name>
<feature type="transmembrane region" description="Helical" evidence="1">
    <location>
        <begin position="116"/>
        <end position="143"/>
    </location>
</feature>
<keyword evidence="1" id="KW-1133">Transmembrane helix</keyword>
<gene>
    <name evidence="2" type="ORF">ACIBG2_26745</name>
</gene>
<sequence>MSFGRNSLPAIVTALLTLAFGLFGSTLVTWVGYLAVPSAVGLPYGLPGLRVSPVGETSWLLLLADVGAALVLIAVLAATRHGFWAAWGAFVLGSVLAGMVRAAVSATVAEAGAGAYWGFVAGGLVAGLLWGIALGWAAGLAALPRRRAVLAVQDERRLPTGINSMG</sequence>
<evidence type="ECO:0000313" key="2">
    <source>
        <dbReference type="EMBL" id="MFI6501002.1"/>
    </source>
</evidence>
<dbReference type="RefSeq" id="WP_397085253.1">
    <property type="nucleotide sequence ID" value="NZ_JBITGY010000007.1"/>
</dbReference>
<accession>A0ABW7YZ69</accession>
<comment type="caution">
    <text evidence="2">The sequence shown here is derived from an EMBL/GenBank/DDBJ whole genome shotgun (WGS) entry which is preliminary data.</text>
</comment>
<dbReference type="EMBL" id="JBITGY010000007">
    <property type="protein sequence ID" value="MFI6501002.1"/>
    <property type="molecule type" value="Genomic_DNA"/>
</dbReference>
<evidence type="ECO:0000256" key="1">
    <source>
        <dbReference type="SAM" id="Phobius"/>
    </source>
</evidence>
<proteinExistence type="predicted"/>
<evidence type="ECO:0008006" key="4">
    <source>
        <dbReference type="Google" id="ProtNLM"/>
    </source>
</evidence>
<evidence type="ECO:0000313" key="3">
    <source>
        <dbReference type="Proteomes" id="UP001612741"/>
    </source>
</evidence>